<evidence type="ECO:0000256" key="2">
    <source>
        <dbReference type="ARBA" id="ARBA00006730"/>
    </source>
</evidence>
<dbReference type="GO" id="GO:0005737">
    <property type="term" value="C:cytoplasm"/>
    <property type="evidence" value="ECO:0007669"/>
    <property type="project" value="TreeGrafter"/>
</dbReference>
<gene>
    <name evidence="8" type="primary">DDO</name>
    <name evidence="8" type="ORF">BN7_4643</name>
</gene>
<evidence type="ECO:0000259" key="7">
    <source>
        <dbReference type="Pfam" id="PF01266"/>
    </source>
</evidence>
<reference evidence="8 9" key="1">
    <citation type="journal article" date="2012" name="Eukaryot. Cell">
        <title>Draft genome sequence of Wickerhamomyces ciferrii NRRL Y-1031 F-60-10.</title>
        <authorList>
            <person name="Schneider J."/>
            <person name="Andrea H."/>
            <person name="Blom J."/>
            <person name="Jaenicke S."/>
            <person name="Ruckert C."/>
            <person name="Schorsch C."/>
            <person name="Szczepanowski R."/>
            <person name="Farwick M."/>
            <person name="Goesmann A."/>
            <person name="Puhler A."/>
            <person name="Schaffer S."/>
            <person name="Tauch A."/>
            <person name="Kohler T."/>
            <person name="Brinkrolf K."/>
        </authorList>
    </citation>
    <scope>NUCLEOTIDE SEQUENCE [LARGE SCALE GENOMIC DNA]</scope>
    <source>
        <strain evidence="9">ATCC 14091 / BCRC 22168 / CBS 111 / JCM 3599 / NBRC 0793 / NRRL Y-1031 F-60-10</strain>
    </source>
</reference>
<dbReference type="InterPro" id="IPR023209">
    <property type="entry name" value="DAO"/>
</dbReference>
<keyword evidence="3" id="KW-0285">Flavoprotein</keyword>
<evidence type="ECO:0000256" key="6">
    <source>
        <dbReference type="PIRSR" id="PIRSR000189-1"/>
    </source>
</evidence>
<sequence length="347" mass="38693">MSRDIVVVGAGVIGLSAALALSEEGYKVKIIAKHLPTDPLNSQYTSQWAGAHFRPYPSKSDKDYEESKLARKTLKRFKRVAVEEPWSSIKFIEGIDYLETQGLYGVKSRGYFEELTNMKEISKDKLPKNVSFGAKYDTWIVNSPLYIQYLQRKLTFEYGVQFERQEIGSLKQVSQSNPGSIVVNATGLGVQYNGGLDPNSFVIRGQTLLVRAPKGNPYENKTITHQSSDGSWTFLIPRPLDGGLIVGGTKQVGDYQTTPKIEDTKAITSRAKVLFPEVFIDGELDIRNINVGFRPARKGGIRIESEQIDNQQLVHVYGFGGMGYETSWGAAEEVLKLVKLLSRDSKL</sequence>
<dbReference type="InParanoid" id="K0KIM1"/>
<dbReference type="SUPFAM" id="SSF51971">
    <property type="entry name" value="Nucleotide-binding domain"/>
    <property type="match status" value="1"/>
</dbReference>
<dbReference type="InterPro" id="IPR006076">
    <property type="entry name" value="FAD-dep_OxRdtase"/>
</dbReference>
<name>K0KIM1_WICCF</name>
<dbReference type="HOGENOM" id="CLU_034311_2_0_1"/>
<organism evidence="8 9">
    <name type="scientific">Wickerhamomyces ciferrii (strain ATCC 14091 / BCRC 22168 / CBS 111 / JCM 3599 / NBRC 0793 / NRRL Y-1031 F-60-10)</name>
    <name type="common">Yeast</name>
    <name type="synonym">Pichia ciferrii</name>
    <dbReference type="NCBI Taxonomy" id="1206466"/>
    <lineage>
        <taxon>Eukaryota</taxon>
        <taxon>Fungi</taxon>
        <taxon>Dikarya</taxon>
        <taxon>Ascomycota</taxon>
        <taxon>Saccharomycotina</taxon>
        <taxon>Saccharomycetes</taxon>
        <taxon>Phaffomycetales</taxon>
        <taxon>Wickerhamomycetaceae</taxon>
        <taxon>Wickerhamomyces</taxon>
    </lineage>
</organism>
<dbReference type="Gene3D" id="3.40.50.720">
    <property type="entry name" value="NAD(P)-binding Rossmann-like Domain"/>
    <property type="match status" value="1"/>
</dbReference>
<dbReference type="PANTHER" id="PTHR11530">
    <property type="entry name" value="D-AMINO ACID OXIDASE"/>
    <property type="match status" value="1"/>
</dbReference>
<dbReference type="PANTHER" id="PTHR11530:SF26">
    <property type="entry name" value="FAD DEPENDENT OXIDOREDUCTASE SUPERFAMILY (AFU_ORTHOLOGUE AFUA_5G13940)"/>
    <property type="match status" value="1"/>
</dbReference>
<feature type="binding site" evidence="6">
    <location>
        <position position="294"/>
    </location>
    <ligand>
        <name>D-dopa</name>
        <dbReference type="ChEBI" id="CHEBI:149689"/>
    </ligand>
</feature>
<feature type="domain" description="FAD dependent oxidoreductase" evidence="7">
    <location>
        <begin position="4"/>
        <end position="334"/>
    </location>
</feature>
<dbReference type="eggNOG" id="KOG3923">
    <property type="taxonomic scope" value="Eukaryota"/>
</dbReference>
<feature type="binding site" evidence="6">
    <location>
        <position position="225"/>
    </location>
    <ligand>
        <name>D-dopa</name>
        <dbReference type="ChEBI" id="CHEBI:149689"/>
    </ligand>
</feature>
<dbReference type="AlphaFoldDB" id="K0KIM1"/>
<dbReference type="GO" id="GO:0019478">
    <property type="term" value="P:D-amino acid catabolic process"/>
    <property type="evidence" value="ECO:0007669"/>
    <property type="project" value="TreeGrafter"/>
</dbReference>
<evidence type="ECO:0000313" key="8">
    <source>
        <dbReference type="EMBL" id="CCH45065.1"/>
    </source>
</evidence>
<keyword evidence="4 6" id="KW-0274">FAD</keyword>
<keyword evidence="5 8" id="KW-0560">Oxidoreductase</keyword>
<dbReference type="EMBL" id="CAIF01000179">
    <property type="protein sequence ID" value="CCH45065.1"/>
    <property type="molecule type" value="Genomic_DNA"/>
</dbReference>
<comment type="caution">
    <text evidence="8">The sequence shown here is derived from an EMBL/GenBank/DDBJ whole genome shotgun (WGS) entry which is preliminary data.</text>
</comment>
<dbReference type="EC" id="1.4.3.1" evidence="8"/>
<evidence type="ECO:0000256" key="4">
    <source>
        <dbReference type="ARBA" id="ARBA00022827"/>
    </source>
</evidence>
<comment type="similarity">
    <text evidence="2">Belongs to the DAMOX/DASOX family.</text>
</comment>
<comment type="cofactor">
    <cofactor evidence="1 6">
        <name>FAD</name>
        <dbReference type="ChEBI" id="CHEBI:57692"/>
    </cofactor>
</comment>
<dbReference type="SUPFAM" id="SSF54373">
    <property type="entry name" value="FAD-linked reductases, C-terminal domain"/>
    <property type="match status" value="1"/>
</dbReference>
<dbReference type="STRING" id="1206466.K0KIM1"/>
<feature type="binding site" evidence="6">
    <location>
        <position position="186"/>
    </location>
    <ligand>
        <name>FAD</name>
        <dbReference type="ChEBI" id="CHEBI:57692"/>
    </ligand>
</feature>
<proteinExistence type="inferred from homology"/>
<dbReference type="Gene3D" id="3.30.9.10">
    <property type="entry name" value="D-Amino Acid Oxidase, subunit A, domain 2"/>
    <property type="match status" value="1"/>
</dbReference>
<keyword evidence="9" id="KW-1185">Reference proteome</keyword>
<protein>
    <submittedName>
        <fullName evidence="8">D-aspartate oxidase</fullName>
        <ecNumber evidence="8">1.4.3.1</ecNumber>
    </submittedName>
</protein>
<dbReference type="PIRSF" id="PIRSF000189">
    <property type="entry name" value="D-aa_oxidase"/>
    <property type="match status" value="1"/>
</dbReference>
<dbReference type="Proteomes" id="UP000009328">
    <property type="component" value="Unassembled WGS sequence"/>
</dbReference>
<dbReference type="GO" id="GO:0008445">
    <property type="term" value="F:D-aspartate oxidase activity"/>
    <property type="evidence" value="ECO:0007669"/>
    <property type="project" value="UniProtKB-EC"/>
</dbReference>
<evidence type="ECO:0000256" key="3">
    <source>
        <dbReference type="ARBA" id="ARBA00022630"/>
    </source>
</evidence>
<accession>K0KIM1</accession>
<feature type="binding site" evidence="6">
    <location>
        <position position="321"/>
    </location>
    <ligand>
        <name>D-dopa</name>
        <dbReference type="ChEBI" id="CHEBI:149689"/>
    </ligand>
</feature>
<evidence type="ECO:0000313" key="9">
    <source>
        <dbReference type="Proteomes" id="UP000009328"/>
    </source>
</evidence>
<evidence type="ECO:0000256" key="1">
    <source>
        <dbReference type="ARBA" id="ARBA00001974"/>
    </source>
</evidence>
<dbReference type="Pfam" id="PF01266">
    <property type="entry name" value="DAO"/>
    <property type="match status" value="1"/>
</dbReference>
<evidence type="ECO:0000256" key="5">
    <source>
        <dbReference type="ARBA" id="ARBA00023002"/>
    </source>
</evidence>
<feature type="binding site" evidence="6">
    <location>
        <begin position="45"/>
        <end position="46"/>
    </location>
    <ligand>
        <name>FAD</name>
        <dbReference type="ChEBI" id="CHEBI:57692"/>
    </ligand>
</feature>
<dbReference type="GO" id="GO:0071949">
    <property type="term" value="F:FAD binding"/>
    <property type="evidence" value="ECO:0007669"/>
    <property type="project" value="InterPro"/>
</dbReference>